<feature type="binding site" evidence="12">
    <location>
        <position position="313"/>
    </location>
    <ligand>
        <name>FAD</name>
        <dbReference type="ChEBI" id="CHEBI:57692"/>
    </ligand>
</feature>
<evidence type="ECO:0000256" key="10">
    <source>
        <dbReference type="ARBA" id="ARBA00049187"/>
    </source>
</evidence>
<comment type="similarity">
    <text evidence="1 14">Belongs to the class-I pyridine nucleotide-disulfide oxidoreductase family.</text>
</comment>
<dbReference type="Pfam" id="PF02852">
    <property type="entry name" value="Pyr_redox_dim"/>
    <property type="match status" value="1"/>
</dbReference>
<gene>
    <name evidence="17" type="primary">lpdA</name>
    <name evidence="17" type="ORF">BUANCORI2928_168</name>
</gene>
<dbReference type="InterPro" id="IPR006258">
    <property type="entry name" value="Lipoamide_DH"/>
</dbReference>
<comment type="cofactor">
    <cofactor evidence="12 14">
        <name>FAD</name>
        <dbReference type="ChEBI" id="CHEBI:57692"/>
    </cofactor>
    <text evidence="12 14">Binds 1 FAD per subunit.</text>
</comment>
<dbReference type="InterPro" id="IPR004099">
    <property type="entry name" value="Pyr_nucl-diS_OxRdtase_dimer"/>
</dbReference>
<evidence type="ECO:0000256" key="14">
    <source>
        <dbReference type="RuleBase" id="RU003692"/>
    </source>
</evidence>
<dbReference type="Pfam" id="PF07992">
    <property type="entry name" value="Pyr_redox_2"/>
    <property type="match status" value="1"/>
</dbReference>
<evidence type="ECO:0000313" key="17">
    <source>
        <dbReference type="EMBL" id="CAL4042708.1"/>
    </source>
</evidence>
<dbReference type="Gene3D" id="3.30.390.30">
    <property type="match status" value="1"/>
</dbReference>
<evidence type="ECO:0000256" key="13">
    <source>
        <dbReference type="PIRSR" id="PIRSR000350-4"/>
    </source>
</evidence>
<evidence type="ECO:0000256" key="9">
    <source>
        <dbReference type="ARBA" id="ARBA00023284"/>
    </source>
</evidence>
<evidence type="ECO:0000256" key="2">
    <source>
        <dbReference type="ARBA" id="ARBA00012608"/>
    </source>
</evidence>
<evidence type="ECO:0000256" key="4">
    <source>
        <dbReference type="ARBA" id="ARBA00022630"/>
    </source>
</evidence>
<proteinExistence type="inferred from homology"/>
<dbReference type="RefSeq" id="WP_367681138.1">
    <property type="nucleotide sequence ID" value="NZ_OZ060371.1"/>
</dbReference>
<protein>
    <recommendedName>
        <fullName evidence="3 14">Dihydrolipoyl dehydrogenase</fullName>
        <ecNumber evidence="2 14">1.8.1.4</ecNumber>
    </recommendedName>
</protein>
<dbReference type="NCBIfam" id="TIGR01350">
    <property type="entry name" value="lipoamide_DH"/>
    <property type="match status" value="1"/>
</dbReference>
<comment type="miscellaneous">
    <text evidence="14">The active site is a redox-active disulfide bond.</text>
</comment>
<name>A0AAT9IG52_9GAMM</name>
<keyword evidence="6 14" id="KW-0560">Oxidoreductase</keyword>
<keyword evidence="5 12" id="KW-0274">FAD</keyword>
<evidence type="ECO:0000256" key="7">
    <source>
        <dbReference type="ARBA" id="ARBA00023027"/>
    </source>
</evidence>
<dbReference type="EC" id="1.8.1.4" evidence="2 14"/>
<dbReference type="InterPro" id="IPR023753">
    <property type="entry name" value="FAD/NAD-binding_dom"/>
</dbReference>
<accession>A0AAT9IG52</accession>
<dbReference type="InterPro" id="IPR036188">
    <property type="entry name" value="FAD/NAD-bd_sf"/>
</dbReference>
<evidence type="ECO:0000256" key="8">
    <source>
        <dbReference type="ARBA" id="ARBA00023157"/>
    </source>
</evidence>
<dbReference type="PIRSF" id="PIRSF000350">
    <property type="entry name" value="Mercury_reductase_MerA"/>
    <property type="match status" value="1"/>
</dbReference>
<keyword evidence="4 14" id="KW-0285">Flavoprotein</keyword>
<dbReference type="PANTHER" id="PTHR22912:SF160">
    <property type="entry name" value="DIHYDROLIPOYL DEHYDROGENASE"/>
    <property type="match status" value="1"/>
</dbReference>
<feature type="domain" description="FAD/NAD(P)-binding" evidence="16">
    <location>
        <begin position="8"/>
        <end position="328"/>
    </location>
</feature>
<dbReference type="InterPro" id="IPR016156">
    <property type="entry name" value="FAD/NAD-linked_Rdtase_dimer_sf"/>
</dbReference>
<dbReference type="InterPro" id="IPR050151">
    <property type="entry name" value="Class-I_Pyr_Nuc-Dis_Oxidored"/>
</dbReference>
<dbReference type="PRINTS" id="PR00368">
    <property type="entry name" value="FADPNR"/>
</dbReference>
<dbReference type="GO" id="GO:0050660">
    <property type="term" value="F:flavin adenine dinucleotide binding"/>
    <property type="evidence" value="ECO:0007669"/>
    <property type="project" value="InterPro"/>
</dbReference>
<organism evidence="17">
    <name type="scientific">Buchnera aphidicola</name>
    <name type="common">Anoecia corni</name>
    <dbReference type="NCBI Taxonomy" id="2994477"/>
    <lineage>
        <taxon>Bacteria</taxon>
        <taxon>Pseudomonadati</taxon>
        <taxon>Pseudomonadota</taxon>
        <taxon>Gammaproteobacteria</taxon>
        <taxon>Enterobacterales</taxon>
        <taxon>Erwiniaceae</taxon>
        <taxon>Buchnera</taxon>
    </lineage>
</organism>
<feature type="disulfide bond" description="Redox-active" evidence="13">
    <location>
        <begin position="45"/>
        <end position="50"/>
    </location>
</feature>
<evidence type="ECO:0000256" key="11">
    <source>
        <dbReference type="PIRSR" id="PIRSR000350-2"/>
    </source>
</evidence>
<dbReference type="PANTHER" id="PTHR22912">
    <property type="entry name" value="DISULFIDE OXIDOREDUCTASE"/>
    <property type="match status" value="1"/>
</dbReference>
<dbReference type="InterPro" id="IPR001100">
    <property type="entry name" value="Pyr_nuc-diS_OxRdtase"/>
</dbReference>
<keyword evidence="12" id="KW-0547">Nucleotide-binding</keyword>
<dbReference type="PRINTS" id="PR00411">
    <property type="entry name" value="PNDRDTASEI"/>
</dbReference>
<sequence>MNFEYNVDVVVIGSGPAGYSSAFRCADLGLSTVLVERYSHVGGVCVNVGCIPSKAFLHIAKVIREANDLSRQGVFFNSPVIEIEKLRLWKEEKIKSISSNISLMAKRRNVEVVLGLGEFVTDSSIRIVSEKKISIVHFKYAIIAVGSKSIELPYLNYKNPKIWNSTRSLSMEYIPKRLLIIGGGIIGLEMATVYSAIGSHVEIVDSSQVTLPFLDKDIVSTYLNLSKKMFNYKSNTSILNVEDKDSFFVVTMKNREGKIYVNKYDNILSAVGRSPSVSKLNLDLLGIKLDKFGFIKVDNQQRTNIPHIFAIGDVVGKPMLAHKGIYEGHVAAEVISGKNVYFDPKVIPSVAYTDPEIAWVGVNEKEANKKNISYEMCVFPWIASGRAIVSNSSSGLTKLIFNKITKKIIGGIIIGNNAGELLSEITLAIEMGCDAEDIALTIHAHPTLSESICLASQIFQGSVTDVPNLKSKI</sequence>
<feature type="binding site" evidence="12">
    <location>
        <begin position="319"/>
        <end position="322"/>
    </location>
    <ligand>
        <name>FAD</name>
        <dbReference type="ChEBI" id="CHEBI:57692"/>
    </ligand>
</feature>
<dbReference type="FunFam" id="3.30.390.30:FF:000001">
    <property type="entry name" value="Dihydrolipoyl dehydrogenase"/>
    <property type="match status" value="1"/>
</dbReference>
<evidence type="ECO:0000256" key="6">
    <source>
        <dbReference type="ARBA" id="ARBA00023002"/>
    </source>
</evidence>
<dbReference type="SUPFAM" id="SSF51905">
    <property type="entry name" value="FAD/NAD(P)-binding domain"/>
    <property type="match status" value="1"/>
</dbReference>
<dbReference type="EMBL" id="OZ060371">
    <property type="protein sequence ID" value="CAL4042708.1"/>
    <property type="molecule type" value="Genomic_DNA"/>
</dbReference>
<keyword evidence="7 12" id="KW-0520">NAD</keyword>
<comment type="catalytic activity">
    <reaction evidence="10 14">
        <text>N(6)-[(R)-dihydrolipoyl]-L-lysyl-[protein] + NAD(+) = N(6)-[(R)-lipoyl]-L-lysyl-[protein] + NADH + H(+)</text>
        <dbReference type="Rhea" id="RHEA:15045"/>
        <dbReference type="Rhea" id="RHEA-COMP:10474"/>
        <dbReference type="Rhea" id="RHEA-COMP:10475"/>
        <dbReference type="ChEBI" id="CHEBI:15378"/>
        <dbReference type="ChEBI" id="CHEBI:57540"/>
        <dbReference type="ChEBI" id="CHEBI:57945"/>
        <dbReference type="ChEBI" id="CHEBI:83099"/>
        <dbReference type="ChEBI" id="CHEBI:83100"/>
        <dbReference type="EC" id="1.8.1.4"/>
    </reaction>
</comment>
<feature type="binding site" evidence="12">
    <location>
        <position position="54"/>
    </location>
    <ligand>
        <name>FAD</name>
        <dbReference type="ChEBI" id="CHEBI:57692"/>
    </ligand>
</feature>
<evidence type="ECO:0000256" key="5">
    <source>
        <dbReference type="ARBA" id="ARBA00022827"/>
    </source>
</evidence>
<evidence type="ECO:0000259" key="16">
    <source>
        <dbReference type="Pfam" id="PF07992"/>
    </source>
</evidence>
<evidence type="ECO:0000259" key="15">
    <source>
        <dbReference type="Pfam" id="PF02852"/>
    </source>
</evidence>
<dbReference type="InterPro" id="IPR012999">
    <property type="entry name" value="Pyr_OxRdtase_I_AS"/>
</dbReference>
<feature type="binding site" evidence="12">
    <location>
        <position position="117"/>
    </location>
    <ligand>
        <name>FAD</name>
        <dbReference type="ChEBI" id="CHEBI:57692"/>
    </ligand>
</feature>
<dbReference type="PROSITE" id="PS00076">
    <property type="entry name" value="PYRIDINE_REDOX_1"/>
    <property type="match status" value="1"/>
</dbReference>
<dbReference type="Gene3D" id="3.50.50.60">
    <property type="entry name" value="FAD/NAD(P)-binding domain"/>
    <property type="match status" value="2"/>
</dbReference>
<dbReference type="GO" id="GO:0006979">
    <property type="term" value="P:response to oxidative stress"/>
    <property type="evidence" value="ECO:0007669"/>
    <property type="project" value="UniProtKB-ARBA"/>
</dbReference>
<evidence type="ECO:0000256" key="1">
    <source>
        <dbReference type="ARBA" id="ARBA00007532"/>
    </source>
</evidence>
<dbReference type="GO" id="GO:0006103">
    <property type="term" value="P:2-oxoglutarate metabolic process"/>
    <property type="evidence" value="ECO:0007669"/>
    <property type="project" value="TreeGrafter"/>
</dbReference>
<feature type="binding site" evidence="12">
    <location>
        <begin position="182"/>
        <end position="189"/>
    </location>
    <ligand>
        <name>NAD(+)</name>
        <dbReference type="ChEBI" id="CHEBI:57540"/>
    </ligand>
</feature>
<evidence type="ECO:0000256" key="3">
    <source>
        <dbReference type="ARBA" id="ARBA00016961"/>
    </source>
</evidence>
<reference evidence="17" key="1">
    <citation type="submission" date="2024-06" db="EMBL/GenBank/DDBJ databases">
        <authorList>
            <person name="Manzano-Marin A."/>
            <person name="Manzano-Marin A."/>
            <person name="Alejandro Manzano Marin A."/>
        </authorList>
    </citation>
    <scope>NUCLEOTIDE SEQUENCE</scope>
    <source>
        <strain evidence="17">Ancorni-2928</strain>
    </source>
</reference>
<dbReference type="SUPFAM" id="SSF55424">
    <property type="entry name" value="FAD/NAD-linked reductases, dimerisation (C-terminal) domain"/>
    <property type="match status" value="1"/>
</dbReference>
<dbReference type="GO" id="GO:0004148">
    <property type="term" value="F:dihydrolipoyl dehydrogenase (NADH) activity"/>
    <property type="evidence" value="ECO:0007669"/>
    <property type="project" value="UniProtKB-EC"/>
</dbReference>
<keyword evidence="9 14" id="KW-0676">Redox-active center</keyword>
<feature type="binding site" evidence="12">
    <location>
        <position position="272"/>
    </location>
    <ligand>
        <name>NAD(+)</name>
        <dbReference type="ChEBI" id="CHEBI:57540"/>
    </ligand>
</feature>
<feature type="active site" description="Proton acceptor" evidence="11">
    <location>
        <position position="445"/>
    </location>
</feature>
<feature type="domain" description="Pyridine nucleotide-disulphide oxidoreductase dimerisation" evidence="15">
    <location>
        <begin position="347"/>
        <end position="452"/>
    </location>
</feature>
<evidence type="ECO:0000256" key="12">
    <source>
        <dbReference type="PIRSR" id="PIRSR000350-3"/>
    </source>
</evidence>
<dbReference type="AlphaFoldDB" id="A0AAT9IG52"/>
<keyword evidence="8" id="KW-1015">Disulfide bond</keyword>